<dbReference type="PROSITE" id="PS51387">
    <property type="entry name" value="FAD_PCMH"/>
    <property type="match status" value="1"/>
</dbReference>
<dbReference type="GO" id="GO:0005506">
    <property type="term" value="F:iron ion binding"/>
    <property type="evidence" value="ECO:0007669"/>
    <property type="project" value="InterPro"/>
</dbReference>
<feature type="domain" description="FAD-binding PCMH-type" evidence="2">
    <location>
        <begin position="46"/>
        <end position="231"/>
    </location>
</feature>
<dbReference type="Gene3D" id="3.30.43.10">
    <property type="entry name" value="Uridine Diphospho-n-acetylenolpyruvylglucosamine Reductase, domain 2"/>
    <property type="match status" value="1"/>
</dbReference>
<dbReference type="InterPro" id="IPR002346">
    <property type="entry name" value="Mopterin_DH_FAD-bd"/>
</dbReference>
<dbReference type="FunFam" id="3.30.465.10:FF:000004">
    <property type="entry name" value="Xanthine dehydrogenase/oxidase"/>
    <property type="match status" value="1"/>
</dbReference>
<accession>A0A9Q1ITZ0</accession>
<gene>
    <name evidence="3" type="ORF">SKAU_G00210140</name>
</gene>
<dbReference type="FunFam" id="3.30.390.50:FF:000001">
    <property type="entry name" value="Xanthine dehydrogenase oxidase"/>
    <property type="match status" value="1"/>
</dbReference>
<keyword evidence="4" id="KW-1185">Reference proteome</keyword>
<dbReference type="InterPro" id="IPR016166">
    <property type="entry name" value="FAD-bd_PCMH"/>
</dbReference>
<dbReference type="Pfam" id="PF00941">
    <property type="entry name" value="FAD_binding_5"/>
    <property type="match status" value="1"/>
</dbReference>
<evidence type="ECO:0000313" key="4">
    <source>
        <dbReference type="Proteomes" id="UP001152622"/>
    </source>
</evidence>
<evidence type="ECO:0000256" key="1">
    <source>
        <dbReference type="ARBA" id="ARBA00001974"/>
    </source>
</evidence>
<name>A0A9Q1ITZ0_SYNKA</name>
<organism evidence="3 4">
    <name type="scientific">Synaphobranchus kaupii</name>
    <name type="common">Kaup's arrowtooth eel</name>
    <dbReference type="NCBI Taxonomy" id="118154"/>
    <lineage>
        <taxon>Eukaryota</taxon>
        <taxon>Metazoa</taxon>
        <taxon>Chordata</taxon>
        <taxon>Craniata</taxon>
        <taxon>Vertebrata</taxon>
        <taxon>Euteleostomi</taxon>
        <taxon>Actinopterygii</taxon>
        <taxon>Neopterygii</taxon>
        <taxon>Teleostei</taxon>
        <taxon>Anguilliformes</taxon>
        <taxon>Synaphobranchidae</taxon>
        <taxon>Synaphobranchus</taxon>
    </lineage>
</organism>
<dbReference type="Gene3D" id="3.30.390.50">
    <property type="entry name" value="CO dehydrogenase flavoprotein, C-terminal domain"/>
    <property type="match status" value="1"/>
</dbReference>
<dbReference type="SUPFAM" id="SSF56176">
    <property type="entry name" value="FAD-binding/transporter-associated domain-like"/>
    <property type="match status" value="1"/>
</dbReference>
<dbReference type="OrthoDB" id="8300278at2759"/>
<dbReference type="AlphaFoldDB" id="A0A9Q1ITZ0"/>
<dbReference type="SMART" id="SM01092">
    <property type="entry name" value="CO_deh_flav_C"/>
    <property type="match status" value="1"/>
</dbReference>
<dbReference type="EMBL" id="JAINUF010000007">
    <property type="protein sequence ID" value="KAJ8353447.1"/>
    <property type="molecule type" value="Genomic_DNA"/>
</dbReference>
<dbReference type="SUPFAM" id="SSF55447">
    <property type="entry name" value="CO dehydrogenase flavoprotein C-terminal domain-like"/>
    <property type="match status" value="1"/>
</dbReference>
<dbReference type="InterPro" id="IPR016169">
    <property type="entry name" value="FAD-bd_PCMH_sub2"/>
</dbReference>
<reference evidence="3" key="1">
    <citation type="journal article" date="2023" name="Science">
        <title>Genome structures resolve the early diversification of teleost fishes.</title>
        <authorList>
            <person name="Parey E."/>
            <person name="Louis A."/>
            <person name="Montfort J."/>
            <person name="Bouchez O."/>
            <person name="Roques C."/>
            <person name="Iampietro C."/>
            <person name="Lluch J."/>
            <person name="Castinel A."/>
            <person name="Donnadieu C."/>
            <person name="Desvignes T."/>
            <person name="Floi Bucao C."/>
            <person name="Jouanno E."/>
            <person name="Wen M."/>
            <person name="Mejri S."/>
            <person name="Dirks R."/>
            <person name="Jansen H."/>
            <person name="Henkel C."/>
            <person name="Chen W.J."/>
            <person name="Zahm M."/>
            <person name="Cabau C."/>
            <person name="Klopp C."/>
            <person name="Thompson A.W."/>
            <person name="Robinson-Rechavi M."/>
            <person name="Braasch I."/>
            <person name="Lecointre G."/>
            <person name="Bobe J."/>
            <person name="Postlethwait J.H."/>
            <person name="Berthelot C."/>
            <person name="Roest Crollius H."/>
            <person name="Guiguen Y."/>
        </authorList>
    </citation>
    <scope>NUCLEOTIDE SEQUENCE</scope>
    <source>
        <strain evidence="3">WJC10195</strain>
    </source>
</reference>
<dbReference type="InterPro" id="IPR036683">
    <property type="entry name" value="CO_DH_flav_C_dom_sf"/>
</dbReference>
<dbReference type="GO" id="GO:0071949">
    <property type="term" value="F:FAD binding"/>
    <property type="evidence" value="ECO:0007669"/>
    <property type="project" value="InterPro"/>
</dbReference>
<evidence type="ECO:0000259" key="2">
    <source>
        <dbReference type="PROSITE" id="PS51387"/>
    </source>
</evidence>
<comment type="caution">
    <text evidence="3">The sequence shown here is derived from an EMBL/GenBank/DDBJ whole genome shotgun (WGS) entry which is preliminary data.</text>
</comment>
<sequence length="397" mass="44687">MDKEDKEQYTKLYDPSEFTPLDPTQELIFPPELWSLEQKPQRQLRFKGERVLWIQPSSLPELLELKGQYPTAKLVVGNTEVGIEMKFKNLLYPVILAPALIPELNIVQHTENGIVFGAACTLTLLGDVLRDGVRDLPSNQTEIFQAVLEQLHWFAGQQIRNVAAVGGNIMTASPISDLNPVFMAAGCKLTLLSKGGKRVVEMDDKFFAGYRRTAMKPDEILLSIEIPYTRKGQYFSAFKQSPRREDDIAIVTCGMNVVFEEDTNTVKDLRLSYGGMAPTTVLAKNTSNQLIGRTWSEELMQEACSLLAEEMTLDPSAPGGLVLYRCTLTISLFFKFYLTVQHKLAKDLKAEGIPMEDLRPDYASAVQLFHKETPSSIQIYQRLCPQGRAKSMWWGVP</sequence>
<dbReference type="Proteomes" id="UP001152622">
    <property type="component" value="Chromosome 7"/>
</dbReference>
<dbReference type="FunFam" id="3.30.43.10:FF:000001">
    <property type="entry name" value="Xanthine dehydrogenase/oxidase"/>
    <property type="match status" value="1"/>
</dbReference>
<dbReference type="GO" id="GO:0016491">
    <property type="term" value="F:oxidoreductase activity"/>
    <property type="evidence" value="ECO:0007669"/>
    <property type="project" value="InterPro"/>
</dbReference>
<proteinExistence type="predicted"/>
<dbReference type="InterPro" id="IPR036318">
    <property type="entry name" value="FAD-bd_PCMH-like_sf"/>
</dbReference>
<dbReference type="InterPro" id="IPR016208">
    <property type="entry name" value="Ald_Oxase/xanthine_DH-like"/>
</dbReference>
<evidence type="ECO:0000313" key="3">
    <source>
        <dbReference type="EMBL" id="KAJ8353447.1"/>
    </source>
</evidence>
<dbReference type="InterPro" id="IPR005107">
    <property type="entry name" value="CO_DH_flav_C"/>
</dbReference>
<dbReference type="PANTHER" id="PTHR45444">
    <property type="entry name" value="XANTHINE DEHYDROGENASE"/>
    <property type="match status" value="1"/>
</dbReference>
<dbReference type="InterPro" id="IPR016167">
    <property type="entry name" value="FAD-bd_PCMH_sub1"/>
</dbReference>
<dbReference type="PANTHER" id="PTHR45444:SF3">
    <property type="entry name" value="XANTHINE DEHYDROGENASE"/>
    <property type="match status" value="1"/>
</dbReference>
<comment type="cofactor">
    <cofactor evidence="1">
        <name>FAD</name>
        <dbReference type="ChEBI" id="CHEBI:57692"/>
    </cofactor>
</comment>
<dbReference type="Gene3D" id="3.30.465.10">
    <property type="match status" value="1"/>
</dbReference>
<protein>
    <recommendedName>
        <fullName evidence="2">FAD-binding PCMH-type domain-containing protein</fullName>
    </recommendedName>
</protein>
<dbReference type="Pfam" id="PF03450">
    <property type="entry name" value="CO_deh_flav_C"/>
    <property type="match status" value="1"/>
</dbReference>